<dbReference type="AlphaFoldDB" id="A0A6M3ITZ1"/>
<dbReference type="EMBL" id="MT141427">
    <property type="protein sequence ID" value="QJA60973.1"/>
    <property type="molecule type" value="Genomic_DNA"/>
</dbReference>
<reference evidence="1" key="1">
    <citation type="submission" date="2020-03" db="EMBL/GenBank/DDBJ databases">
        <title>The deep terrestrial virosphere.</title>
        <authorList>
            <person name="Holmfeldt K."/>
            <person name="Nilsson E."/>
            <person name="Simone D."/>
            <person name="Lopez-Fernandez M."/>
            <person name="Wu X."/>
            <person name="de Brujin I."/>
            <person name="Lundin D."/>
            <person name="Andersson A."/>
            <person name="Bertilsson S."/>
            <person name="Dopson M."/>
        </authorList>
    </citation>
    <scope>NUCLEOTIDE SEQUENCE</scope>
    <source>
        <strain evidence="1">MM415B01011</strain>
    </source>
</reference>
<organism evidence="1">
    <name type="scientific">viral metagenome</name>
    <dbReference type="NCBI Taxonomy" id="1070528"/>
    <lineage>
        <taxon>unclassified sequences</taxon>
        <taxon>metagenomes</taxon>
        <taxon>organismal metagenomes</taxon>
    </lineage>
</organism>
<evidence type="ECO:0000313" key="1">
    <source>
        <dbReference type="EMBL" id="QJA60973.1"/>
    </source>
</evidence>
<name>A0A6M3ITZ1_9ZZZZ</name>
<proteinExistence type="predicted"/>
<protein>
    <submittedName>
        <fullName evidence="1">Uncharacterized protein</fullName>
    </submittedName>
</protein>
<sequence length="127" mass="14236">MPPKLTQEDMMDHPILETVEQLRAARQAEQMAIESAADARALLERAKAILLAEAYQGGQIDGKNEQARKVQEAELLAGAEAVRRAEAELRLAESKHASDRIERQYREDRYHALLCLLNRQASLSGND</sequence>
<gene>
    <name evidence="1" type="ORF">MM415B01011_0008</name>
</gene>
<accession>A0A6M3ITZ1</accession>